<dbReference type="EMBL" id="DRMJ01000098">
    <property type="protein sequence ID" value="HHL42370.1"/>
    <property type="molecule type" value="Genomic_DNA"/>
</dbReference>
<evidence type="ECO:0000256" key="4">
    <source>
        <dbReference type="PIRNR" id="PIRNR004692"/>
    </source>
</evidence>
<dbReference type="InterPro" id="IPR004800">
    <property type="entry name" value="KdsD/KpsF-type"/>
</dbReference>
<dbReference type="SMART" id="SM00116">
    <property type="entry name" value="CBS"/>
    <property type="match status" value="2"/>
</dbReference>
<dbReference type="InterPro" id="IPR050986">
    <property type="entry name" value="GutQ/KpsF_isomerases"/>
</dbReference>
<feature type="site" description="Catalytically relevant" evidence="6">
    <location>
        <position position="188"/>
    </location>
</feature>
<dbReference type="NCBIfam" id="TIGR00393">
    <property type="entry name" value="kpsF"/>
    <property type="match status" value="1"/>
</dbReference>
<gene>
    <name evidence="10" type="ORF">ENJ42_02025</name>
</gene>
<evidence type="ECO:0000256" key="3">
    <source>
        <dbReference type="ARBA" id="ARBA00023122"/>
    </source>
</evidence>
<protein>
    <submittedName>
        <fullName evidence="10">KpsF/GutQ family sugar-phosphate isomerase</fullName>
    </submittedName>
</protein>
<dbReference type="InterPro" id="IPR046342">
    <property type="entry name" value="CBS_dom_sf"/>
</dbReference>
<dbReference type="InterPro" id="IPR001347">
    <property type="entry name" value="SIS_dom"/>
</dbReference>
<dbReference type="GO" id="GO:0019146">
    <property type="term" value="F:arabinose-5-phosphate isomerase activity"/>
    <property type="evidence" value="ECO:0007669"/>
    <property type="project" value="UniProtKB-ARBA"/>
</dbReference>
<dbReference type="Pfam" id="PF01380">
    <property type="entry name" value="SIS"/>
    <property type="match status" value="1"/>
</dbReference>
<name>A0A7C5LU94_9PROT</name>
<dbReference type="GO" id="GO:1901135">
    <property type="term" value="P:carbohydrate derivative metabolic process"/>
    <property type="evidence" value="ECO:0007669"/>
    <property type="project" value="InterPro"/>
</dbReference>
<evidence type="ECO:0000313" key="10">
    <source>
        <dbReference type="EMBL" id="HHL42370.1"/>
    </source>
</evidence>
<evidence type="ECO:0000259" key="8">
    <source>
        <dbReference type="PROSITE" id="PS51371"/>
    </source>
</evidence>
<comment type="caution">
    <text evidence="10">The sequence shown here is derived from an EMBL/GenBank/DDBJ whole genome shotgun (WGS) entry which is preliminary data.</text>
</comment>
<dbReference type="CDD" id="cd05014">
    <property type="entry name" value="SIS_Kpsf"/>
    <property type="match status" value="1"/>
</dbReference>
<feature type="domain" description="CBS" evidence="8">
    <location>
        <begin position="269"/>
        <end position="322"/>
    </location>
</feature>
<dbReference type="Gene3D" id="3.10.580.10">
    <property type="entry name" value="CBS-domain"/>
    <property type="match status" value="1"/>
</dbReference>
<dbReference type="GO" id="GO:0097367">
    <property type="term" value="F:carbohydrate derivative binding"/>
    <property type="evidence" value="ECO:0007669"/>
    <property type="project" value="InterPro"/>
</dbReference>
<dbReference type="PANTHER" id="PTHR42745:SF1">
    <property type="entry name" value="ARABINOSE 5-PHOSPHATE ISOMERASE KDSD"/>
    <property type="match status" value="1"/>
</dbReference>
<evidence type="ECO:0000259" key="9">
    <source>
        <dbReference type="PROSITE" id="PS51464"/>
    </source>
</evidence>
<reference evidence="10" key="1">
    <citation type="journal article" date="2020" name="mSystems">
        <title>Genome- and Community-Level Interaction Insights into Carbon Utilization and Element Cycling Functions of Hydrothermarchaeota in Hydrothermal Sediment.</title>
        <authorList>
            <person name="Zhou Z."/>
            <person name="Liu Y."/>
            <person name="Xu W."/>
            <person name="Pan J."/>
            <person name="Luo Z.H."/>
            <person name="Li M."/>
        </authorList>
    </citation>
    <scope>NUCLEOTIDE SEQUENCE [LARGE SCALE GENOMIC DNA]</scope>
    <source>
        <strain evidence="10">HyVt-485</strain>
    </source>
</reference>
<keyword evidence="5" id="KW-0862">Zinc</keyword>
<dbReference type="AlphaFoldDB" id="A0A7C5LU94"/>
<organism evidence="10">
    <name type="scientific">Hellea balneolensis</name>
    <dbReference type="NCBI Taxonomy" id="287478"/>
    <lineage>
        <taxon>Bacteria</taxon>
        <taxon>Pseudomonadati</taxon>
        <taxon>Pseudomonadota</taxon>
        <taxon>Alphaproteobacteria</taxon>
        <taxon>Maricaulales</taxon>
        <taxon>Robiginitomaculaceae</taxon>
        <taxon>Hellea</taxon>
    </lineage>
</organism>
<evidence type="ECO:0000256" key="1">
    <source>
        <dbReference type="ARBA" id="ARBA00008165"/>
    </source>
</evidence>
<feature type="site" description="Catalytically relevant" evidence="6">
    <location>
        <position position="147"/>
    </location>
</feature>
<dbReference type="PROSITE" id="PS51464">
    <property type="entry name" value="SIS"/>
    <property type="match status" value="1"/>
</dbReference>
<dbReference type="SUPFAM" id="SSF53697">
    <property type="entry name" value="SIS domain"/>
    <property type="match status" value="1"/>
</dbReference>
<feature type="domain" description="SIS" evidence="9">
    <location>
        <begin position="36"/>
        <end position="179"/>
    </location>
</feature>
<dbReference type="InterPro" id="IPR000644">
    <property type="entry name" value="CBS_dom"/>
</dbReference>
<comment type="similarity">
    <text evidence="1 4">Belongs to the SIS family. GutQ/KpsF subfamily.</text>
</comment>
<dbReference type="PIRSF" id="PIRSF004692">
    <property type="entry name" value="KdsD_KpsF"/>
    <property type="match status" value="1"/>
</dbReference>
<dbReference type="GO" id="GO:0046872">
    <property type="term" value="F:metal ion binding"/>
    <property type="evidence" value="ECO:0007669"/>
    <property type="project" value="UniProtKB-KW"/>
</dbReference>
<feature type="domain" description="CBS" evidence="8">
    <location>
        <begin position="204"/>
        <end position="263"/>
    </location>
</feature>
<feature type="site" description="Catalytically relevant" evidence="6">
    <location>
        <position position="106"/>
    </location>
</feature>
<dbReference type="PANTHER" id="PTHR42745">
    <property type="match status" value="1"/>
</dbReference>
<sequence>MKHATDPITIAHRVLKTEIQGLQALSGALNGDFSKCVALIQNLDGHVVLAGVGKSGHVARKIAATLASTGTPALFVHPTEASHGDMGMIRKTDLVIALSRSGETRELADITRYCKRFAVPLIAMTGNKDSTLAKAADLVLLLPDTPEACALTGAPTTSTTLQMALGDALAVALLEMRGFTAKDFKTFHPGGKLGADLLCVADLMQGGAQMPIVPTGTPMTDALAVLSEKGFGCVGVISETGTLSGMITDGDIRRHMGIDLNKTRVDDIMTKAPKTASPETLAAAALRYMTAKPPKVMQLFVTDQNKPVGILHMHDLLKAGLG</sequence>
<dbReference type="PROSITE" id="PS51371">
    <property type="entry name" value="CBS"/>
    <property type="match status" value="2"/>
</dbReference>
<feature type="binding site" evidence="5">
    <location>
        <position position="77"/>
    </location>
    <ligand>
        <name>Zn(2+)</name>
        <dbReference type="ChEBI" id="CHEBI:29105"/>
    </ligand>
</feature>
<dbReference type="InterPro" id="IPR046348">
    <property type="entry name" value="SIS_dom_sf"/>
</dbReference>
<evidence type="ECO:0000256" key="2">
    <source>
        <dbReference type="ARBA" id="ARBA00022737"/>
    </source>
</evidence>
<dbReference type="Proteomes" id="UP000885830">
    <property type="component" value="Unassembled WGS sequence"/>
</dbReference>
<dbReference type="InterPro" id="IPR035474">
    <property type="entry name" value="SIS_Kpsf"/>
</dbReference>
<accession>A0A7C5LU94</accession>
<dbReference type="FunFam" id="3.40.50.10490:FF:000011">
    <property type="entry name" value="Arabinose 5-phosphate isomerase"/>
    <property type="match status" value="1"/>
</dbReference>
<dbReference type="GO" id="GO:0005975">
    <property type="term" value="P:carbohydrate metabolic process"/>
    <property type="evidence" value="ECO:0007669"/>
    <property type="project" value="InterPro"/>
</dbReference>
<keyword evidence="2" id="KW-0677">Repeat</keyword>
<keyword evidence="5" id="KW-0479">Metal-binding</keyword>
<evidence type="ECO:0000256" key="5">
    <source>
        <dbReference type="PIRSR" id="PIRSR004692-2"/>
    </source>
</evidence>
<evidence type="ECO:0000256" key="6">
    <source>
        <dbReference type="PIRSR" id="PIRSR004692-3"/>
    </source>
</evidence>
<keyword evidence="3 7" id="KW-0129">CBS domain</keyword>
<dbReference type="CDD" id="cd04604">
    <property type="entry name" value="CBS_pair_SIS_assoc"/>
    <property type="match status" value="1"/>
</dbReference>
<dbReference type="Pfam" id="PF00571">
    <property type="entry name" value="CBS"/>
    <property type="match status" value="2"/>
</dbReference>
<dbReference type="Gene3D" id="3.40.50.10490">
    <property type="entry name" value="Glucose-6-phosphate isomerase like protein, domain 1"/>
    <property type="match status" value="1"/>
</dbReference>
<proteinExistence type="inferred from homology"/>
<evidence type="ECO:0000256" key="7">
    <source>
        <dbReference type="PROSITE-ProRule" id="PRU00703"/>
    </source>
</evidence>
<keyword evidence="10" id="KW-0413">Isomerase</keyword>
<feature type="site" description="Catalytically relevant" evidence="6">
    <location>
        <position position="54"/>
    </location>
</feature>